<protein>
    <submittedName>
        <fullName evidence="1">Uncharacterized protein</fullName>
    </submittedName>
</protein>
<dbReference type="PANTHER" id="PTHR46785">
    <property type="entry name" value="VON WILLEBRAND FACTOR A DOMAIN-CONTAINING PROTEIN 3B"/>
    <property type="match status" value="1"/>
</dbReference>
<name>A0ABD2QBE2_9PLAT</name>
<proteinExistence type="predicted"/>
<evidence type="ECO:0000313" key="2">
    <source>
        <dbReference type="Proteomes" id="UP001626550"/>
    </source>
</evidence>
<dbReference type="PANTHER" id="PTHR46785:SF1">
    <property type="entry name" value="VON WILLEBRAND FACTOR A DOMAIN-CONTAINING PROTEIN 3B"/>
    <property type="match status" value="1"/>
</dbReference>
<dbReference type="AlphaFoldDB" id="A0ABD2QBE2"/>
<gene>
    <name evidence="1" type="ORF">Ciccas_004509</name>
</gene>
<sequence length="188" mass="21731">MNELTISLSLLAIINENTTPAITSQCSDFFLKKEDSMTSKEWIAAKGIKANQLDIYDVLEGLCFRHCDGIVDVLRPPNKELQMDGQEEESRTKWLQLHSKQQHPELKLVCSKLVNAKYCEAFAHVRWKDGKLRHVQISPEIVRSYEERMRAILTSIKRRIKWLRQGSRELFGSIVEDDVGFIYCPLHG</sequence>
<organism evidence="1 2">
    <name type="scientific">Cichlidogyrus casuarinus</name>
    <dbReference type="NCBI Taxonomy" id="1844966"/>
    <lineage>
        <taxon>Eukaryota</taxon>
        <taxon>Metazoa</taxon>
        <taxon>Spiralia</taxon>
        <taxon>Lophotrochozoa</taxon>
        <taxon>Platyhelminthes</taxon>
        <taxon>Monogenea</taxon>
        <taxon>Monopisthocotylea</taxon>
        <taxon>Dactylogyridea</taxon>
        <taxon>Ancyrocephalidae</taxon>
        <taxon>Cichlidogyrus</taxon>
    </lineage>
</organism>
<comment type="caution">
    <text evidence="1">The sequence shown here is derived from an EMBL/GenBank/DDBJ whole genome shotgun (WGS) entry which is preliminary data.</text>
</comment>
<reference evidence="1 2" key="1">
    <citation type="submission" date="2024-11" db="EMBL/GenBank/DDBJ databases">
        <title>Adaptive evolution of stress response genes in parasites aligns with host niche diversity.</title>
        <authorList>
            <person name="Hahn C."/>
            <person name="Resl P."/>
        </authorList>
    </citation>
    <scope>NUCLEOTIDE SEQUENCE [LARGE SCALE GENOMIC DNA]</scope>
    <source>
        <strain evidence="1">EGGRZ-B1_66</strain>
        <tissue evidence="1">Body</tissue>
    </source>
</reference>
<keyword evidence="2" id="KW-1185">Reference proteome</keyword>
<evidence type="ECO:0000313" key="1">
    <source>
        <dbReference type="EMBL" id="KAL3316844.1"/>
    </source>
</evidence>
<dbReference type="Proteomes" id="UP001626550">
    <property type="component" value="Unassembled WGS sequence"/>
</dbReference>
<dbReference type="EMBL" id="JBJKFK010000474">
    <property type="protein sequence ID" value="KAL3316844.1"/>
    <property type="molecule type" value="Genomic_DNA"/>
</dbReference>
<accession>A0ABD2QBE2</accession>